<dbReference type="SUPFAM" id="SSF48264">
    <property type="entry name" value="Cytochrome P450"/>
    <property type="match status" value="1"/>
</dbReference>
<dbReference type="RefSeq" id="WP_036397007.1">
    <property type="nucleotide sequence ID" value="NZ_CCBB010000001.1"/>
</dbReference>
<evidence type="ECO:0000256" key="4">
    <source>
        <dbReference type="ARBA" id="ARBA00022723"/>
    </source>
</evidence>
<comment type="cofactor">
    <cofactor evidence="1">
        <name>heme</name>
        <dbReference type="ChEBI" id="CHEBI:30413"/>
    </cofactor>
</comment>
<dbReference type="PANTHER" id="PTHR46696">
    <property type="entry name" value="P450, PUTATIVE (EUROFUNG)-RELATED"/>
    <property type="match status" value="1"/>
</dbReference>
<evidence type="ECO:0000256" key="1">
    <source>
        <dbReference type="ARBA" id="ARBA00001971"/>
    </source>
</evidence>
<dbReference type="GO" id="GO:0020037">
    <property type="term" value="F:heme binding"/>
    <property type="evidence" value="ECO:0007669"/>
    <property type="project" value="InterPro"/>
</dbReference>
<name>W9BIZ4_MYCCO</name>
<sequence>MIAPQDFFAPDALDDPYPLYDMLRDRPVQQVGDSDFFVVSTWDAVSEATNRPDDFSSNLTATMVYRPDGSVTPFGMDGLGGPSHVLATADEPRHAAHRKPVLLKLAAKRLFALEPVITAIFDDLWTDADQDWMAAVANRLPMTVVAELLGLPRADVDDLIRRAYASTQLLDGPLADEDLAASAVAAMQLGAYLIDKFTAAAATPGDDLMDQLAITCAAGELDSTNAGMILIQLVAAGAESTASLLGSAVWVLGSRPAVQRQVRADPALLPVFIEEVLRYESPFRGHYRHVTTDTTLAGTDLPAGAHLLLLWGAANRDPLRFDVPDEFRLDRPDARSHLAFGKGLHFCVGAALARLEARVVLRRLLDRTTWLEAPQRPAWLRSVLVRRPARLELQMRCAPVR</sequence>
<protein>
    <submittedName>
        <fullName evidence="9">Cytochrome P450 144A4 Cyp144A4</fullName>
    </submittedName>
</protein>
<dbReference type="STRING" id="258533.BN977_01598"/>
<reference evidence="9" key="1">
    <citation type="submission" date="2014-03" db="EMBL/GenBank/DDBJ databases">
        <title>Draft Genome Sequence of Mycobacterium cosmeticum DSM 44829.</title>
        <authorList>
            <person name="Croce O."/>
            <person name="Robert C."/>
            <person name="Raoult D."/>
            <person name="Drancourt M."/>
        </authorList>
    </citation>
    <scope>NUCLEOTIDE SEQUENCE [LARGE SCALE GENOMIC DNA]</scope>
    <source>
        <strain evidence="9">DSM 44829</strain>
    </source>
</reference>
<gene>
    <name evidence="9" type="primary">cyp144A4</name>
    <name evidence="9" type="ORF">BN977_01598</name>
</gene>
<evidence type="ECO:0000313" key="9">
    <source>
        <dbReference type="EMBL" id="CDO06805.1"/>
    </source>
</evidence>
<reference evidence="9" key="2">
    <citation type="submission" date="2014-03" db="EMBL/GenBank/DDBJ databases">
        <authorList>
            <person name="Urmite Genomes"/>
        </authorList>
    </citation>
    <scope>NUCLEOTIDE SEQUENCE</scope>
    <source>
        <strain evidence="9">DSM 44829</strain>
    </source>
</reference>
<dbReference type="GO" id="GO:0036199">
    <property type="term" value="F:cholest-4-en-3-one 26-monooxygenase activity"/>
    <property type="evidence" value="ECO:0007669"/>
    <property type="project" value="TreeGrafter"/>
</dbReference>
<proteinExistence type="inferred from homology"/>
<comment type="similarity">
    <text evidence="2 8">Belongs to the cytochrome P450 family.</text>
</comment>
<dbReference type="AlphaFoldDB" id="W9BIZ4"/>
<dbReference type="Proteomes" id="UP000028870">
    <property type="component" value="Unassembled WGS sequence"/>
</dbReference>
<dbReference type="InterPro" id="IPR017972">
    <property type="entry name" value="Cyt_P450_CS"/>
</dbReference>
<dbReference type="InterPro" id="IPR036396">
    <property type="entry name" value="Cyt_P450_sf"/>
</dbReference>
<evidence type="ECO:0000256" key="5">
    <source>
        <dbReference type="ARBA" id="ARBA00023002"/>
    </source>
</evidence>
<dbReference type="EMBL" id="CCBB010000001">
    <property type="protein sequence ID" value="CDO06805.1"/>
    <property type="molecule type" value="Genomic_DNA"/>
</dbReference>
<keyword evidence="5 8" id="KW-0560">Oxidoreductase</keyword>
<dbReference type="GO" id="GO:0005506">
    <property type="term" value="F:iron ion binding"/>
    <property type="evidence" value="ECO:0007669"/>
    <property type="project" value="InterPro"/>
</dbReference>
<dbReference type="PANTHER" id="PTHR46696:SF4">
    <property type="entry name" value="BIOTIN BIOSYNTHESIS CYTOCHROME P450"/>
    <property type="match status" value="1"/>
</dbReference>
<evidence type="ECO:0000256" key="8">
    <source>
        <dbReference type="RuleBase" id="RU000461"/>
    </source>
</evidence>
<dbReference type="eggNOG" id="COG2124">
    <property type="taxonomic scope" value="Bacteria"/>
</dbReference>
<keyword evidence="6 8" id="KW-0408">Iron</keyword>
<dbReference type="PROSITE" id="PS00086">
    <property type="entry name" value="CYTOCHROME_P450"/>
    <property type="match status" value="1"/>
</dbReference>
<dbReference type="GO" id="GO:0008395">
    <property type="term" value="F:steroid hydroxylase activity"/>
    <property type="evidence" value="ECO:0007669"/>
    <property type="project" value="TreeGrafter"/>
</dbReference>
<dbReference type="InterPro" id="IPR001128">
    <property type="entry name" value="Cyt_P450"/>
</dbReference>
<comment type="caution">
    <text evidence="9">The sequence shown here is derived from an EMBL/GenBank/DDBJ whole genome shotgun (WGS) entry which is preliminary data.</text>
</comment>
<keyword evidence="10" id="KW-1185">Reference proteome</keyword>
<evidence type="ECO:0000256" key="3">
    <source>
        <dbReference type="ARBA" id="ARBA00022617"/>
    </source>
</evidence>
<keyword evidence="7 8" id="KW-0503">Monooxygenase</keyword>
<evidence type="ECO:0000256" key="6">
    <source>
        <dbReference type="ARBA" id="ARBA00023004"/>
    </source>
</evidence>
<dbReference type="InterPro" id="IPR002397">
    <property type="entry name" value="Cyt_P450_B"/>
</dbReference>
<dbReference type="PRINTS" id="PR00385">
    <property type="entry name" value="P450"/>
</dbReference>
<evidence type="ECO:0000256" key="7">
    <source>
        <dbReference type="ARBA" id="ARBA00023033"/>
    </source>
</evidence>
<organism evidence="9 10">
    <name type="scientific">Mycolicibacterium cosmeticum</name>
    <dbReference type="NCBI Taxonomy" id="258533"/>
    <lineage>
        <taxon>Bacteria</taxon>
        <taxon>Bacillati</taxon>
        <taxon>Actinomycetota</taxon>
        <taxon>Actinomycetes</taxon>
        <taxon>Mycobacteriales</taxon>
        <taxon>Mycobacteriaceae</taxon>
        <taxon>Mycolicibacterium</taxon>
    </lineage>
</organism>
<evidence type="ECO:0000313" key="10">
    <source>
        <dbReference type="Proteomes" id="UP000028870"/>
    </source>
</evidence>
<accession>W9BIZ4</accession>
<dbReference type="GO" id="GO:0006707">
    <property type="term" value="P:cholesterol catabolic process"/>
    <property type="evidence" value="ECO:0007669"/>
    <property type="project" value="TreeGrafter"/>
</dbReference>
<dbReference type="PRINTS" id="PR00359">
    <property type="entry name" value="BP450"/>
</dbReference>
<evidence type="ECO:0000256" key="2">
    <source>
        <dbReference type="ARBA" id="ARBA00010617"/>
    </source>
</evidence>
<dbReference type="Gene3D" id="1.10.630.10">
    <property type="entry name" value="Cytochrome P450"/>
    <property type="match status" value="1"/>
</dbReference>
<dbReference type="Pfam" id="PF00067">
    <property type="entry name" value="p450"/>
    <property type="match status" value="1"/>
</dbReference>
<keyword evidence="4 8" id="KW-0479">Metal-binding</keyword>
<keyword evidence="3 8" id="KW-0349">Heme</keyword>